<gene>
    <name evidence="2" type="ORF">PMZ80_004208</name>
</gene>
<dbReference type="RefSeq" id="XP_064731292.1">
    <property type="nucleotide sequence ID" value="XM_064872634.1"/>
</dbReference>
<dbReference type="SUPFAM" id="SSF53474">
    <property type="entry name" value="alpha/beta-Hydrolases"/>
    <property type="match status" value="1"/>
</dbReference>
<keyword evidence="3" id="KW-1185">Reference proteome</keyword>
<dbReference type="InterPro" id="IPR000073">
    <property type="entry name" value="AB_hydrolase_1"/>
</dbReference>
<organism evidence="2 3">
    <name type="scientific">Knufia obscura</name>
    <dbReference type="NCBI Taxonomy" id="1635080"/>
    <lineage>
        <taxon>Eukaryota</taxon>
        <taxon>Fungi</taxon>
        <taxon>Dikarya</taxon>
        <taxon>Ascomycota</taxon>
        <taxon>Pezizomycotina</taxon>
        <taxon>Eurotiomycetes</taxon>
        <taxon>Chaetothyriomycetidae</taxon>
        <taxon>Chaetothyriales</taxon>
        <taxon>Trichomeriaceae</taxon>
        <taxon>Knufia</taxon>
    </lineage>
</organism>
<dbReference type="InterPro" id="IPR050228">
    <property type="entry name" value="Carboxylesterase_BioH"/>
</dbReference>
<comment type="caution">
    <text evidence="2">The sequence shown here is derived from an EMBL/GenBank/DDBJ whole genome shotgun (WGS) entry which is preliminary data.</text>
</comment>
<reference evidence="2 3" key="1">
    <citation type="journal article" date="2023" name="Res Sq">
        <title>Genomic and morphological characterization of Knufia obscura isolated from the Mars 2020 spacecraft assembly facility.</title>
        <authorList>
            <person name="Chander A.M."/>
            <person name="Teixeira M.M."/>
            <person name="Singh N.K."/>
            <person name="Williams M.P."/>
            <person name="Parker C.W."/>
            <person name="Leo P."/>
            <person name="Stajich J.E."/>
            <person name="Torok T."/>
            <person name="Tighe S."/>
            <person name="Mason C.E."/>
            <person name="Venkateswaran K."/>
        </authorList>
    </citation>
    <scope>NUCLEOTIDE SEQUENCE [LARGE SCALE GENOMIC DNA]</scope>
    <source>
        <strain evidence="2 3">CCFEE 5817</strain>
    </source>
</reference>
<sequence length="460" mass="51170">MSDSILDSLSSRCEELATALDQDQELAVAARACLPSVTAGTVTFGIASLEVDGASQECVMIRIMVDDEGSMRSKVEAGGENDSDFFLHARTEDWKSFFATDHELVRPYQSYWGMLRVLGPLHKEVRIVGDTNSFARHTRVWRIALDRIRNVLNSKEPSAATNEDIPLPEDEETEEDTITGKYTWINHTEYGKVKLFYETSGTGPQTILFLHTAGSDSRQYHSLMNNPVLRQKCTMFAFDLPAHGRSSIGTKQIPEAYALTEQSYLESISLVIKKLNLTAHDNLILCGASMAGHVCLAAAIHARDLGVRGVIPCEGCAHLPFSQPIYEMKGSDSSILDPERVCGMIAPTSPEYYKRQIWWQYSSQGTGVFAGDLKFYFKGWDGRDRMSRINTRYCPVYMLTGEYDYSCTTEASAETAAMIEGADFEAMKGLGHFPLTENPKAVSPYLLRAIERIQEKRGGG</sequence>
<name>A0ABR0RRF0_9EURO</name>
<protein>
    <recommendedName>
        <fullName evidence="1">AB hydrolase-1 domain-containing protein</fullName>
    </recommendedName>
</protein>
<accession>A0ABR0RRF0</accession>
<proteinExistence type="predicted"/>
<dbReference type="Pfam" id="PF12697">
    <property type="entry name" value="Abhydrolase_6"/>
    <property type="match status" value="1"/>
</dbReference>
<dbReference type="Proteomes" id="UP001334248">
    <property type="component" value="Unassembled WGS sequence"/>
</dbReference>
<evidence type="ECO:0000313" key="3">
    <source>
        <dbReference type="Proteomes" id="UP001334248"/>
    </source>
</evidence>
<dbReference type="EMBL" id="JAVHJV010000004">
    <property type="protein sequence ID" value="KAK5943202.1"/>
    <property type="molecule type" value="Genomic_DNA"/>
</dbReference>
<evidence type="ECO:0000313" key="2">
    <source>
        <dbReference type="EMBL" id="KAK5943202.1"/>
    </source>
</evidence>
<dbReference type="PANTHER" id="PTHR43194">
    <property type="entry name" value="HYDROLASE ALPHA/BETA FOLD FAMILY"/>
    <property type="match status" value="1"/>
</dbReference>
<evidence type="ECO:0000259" key="1">
    <source>
        <dbReference type="Pfam" id="PF12697"/>
    </source>
</evidence>
<dbReference type="GeneID" id="89997657"/>
<dbReference type="Gene3D" id="3.40.50.1820">
    <property type="entry name" value="alpha/beta hydrolase"/>
    <property type="match status" value="1"/>
</dbReference>
<feature type="domain" description="AB hydrolase-1" evidence="1">
    <location>
        <begin position="207"/>
        <end position="442"/>
    </location>
</feature>
<dbReference type="PANTHER" id="PTHR43194:SF2">
    <property type="entry name" value="PEROXISOMAL MEMBRANE PROTEIN LPX1"/>
    <property type="match status" value="1"/>
</dbReference>
<dbReference type="InterPro" id="IPR029058">
    <property type="entry name" value="AB_hydrolase_fold"/>
</dbReference>